<gene>
    <name evidence="10 11" type="primary">pdxA</name>
    <name evidence="11" type="ORF">QWI16_15370</name>
</gene>
<feature type="binding site" evidence="10">
    <location>
        <position position="212"/>
    </location>
    <ligand>
        <name>a divalent metal cation</name>
        <dbReference type="ChEBI" id="CHEBI:60240"/>
        <note>ligand shared between dimeric partners</note>
    </ligand>
</feature>
<feature type="binding site" evidence="10">
    <location>
        <position position="275"/>
    </location>
    <ligand>
        <name>substrate</name>
    </ligand>
</feature>
<feature type="binding site" evidence="10">
    <location>
        <position position="293"/>
    </location>
    <ligand>
        <name>substrate</name>
    </ligand>
</feature>
<keyword evidence="8 10" id="KW-0664">Pyridoxine biosynthesis</keyword>
<keyword evidence="4 10" id="KW-0460">Magnesium</keyword>
<comment type="similarity">
    <text evidence="10">Belongs to the PdxA family.</text>
</comment>
<keyword evidence="5 10" id="KW-0521">NADP</keyword>
<dbReference type="InterPro" id="IPR037510">
    <property type="entry name" value="PdxA"/>
</dbReference>
<reference evidence="11" key="1">
    <citation type="submission" date="2023-07" db="EMBL/GenBank/DDBJ databases">
        <title>Gilvimarinus algae sp. nov., isolated from the surface of Kelp.</title>
        <authorList>
            <person name="Sun Y.Y."/>
            <person name="Gong Y."/>
            <person name="Du Z.J."/>
        </authorList>
    </citation>
    <scope>NUCLEOTIDE SEQUENCE</scope>
    <source>
        <strain evidence="11">SDUM040014</strain>
    </source>
</reference>
<evidence type="ECO:0000313" key="12">
    <source>
        <dbReference type="Proteomes" id="UP001168380"/>
    </source>
</evidence>
<keyword evidence="2 10" id="KW-0479">Metal-binding</keyword>
<name>A0ABT8TIZ8_9GAMM</name>
<evidence type="ECO:0000256" key="6">
    <source>
        <dbReference type="ARBA" id="ARBA00023002"/>
    </source>
</evidence>
<feature type="binding site" evidence="10">
    <location>
        <position position="167"/>
    </location>
    <ligand>
        <name>a divalent metal cation</name>
        <dbReference type="ChEBI" id="CHEBI:60240"/>
        <note>ligand shared between dimeric partners</note>
    </ligand>
</feature>
<keyword evidence="12" id="KW-1185">Reference proteome</keyword>
<dbReference type="EMBL" id="JAULRT010000062">
    <property type="protein sequence ID" value="MDO3383560.1"/>
    <property type="molecule type" value="Genomic_DNA"/>
</dbReference>
<evidence type="ECO:0000256" key="3">
    <source>
        <dbReference type="ARBA" id="ARBA00022833"/>
    </source>
</evidence>
<comment type="pathway">
    <text evidence="10">Cofactor biosynthesis; pyridoxine 5'-phosphate biosynthesis; pyridoxine 5'-phosphate from D-erythrose 4-phosphate: step 4/5.</text>
</comment>
<feature type="binding site" evidence="10">
    <location>
        <position position="138"/>
    </location>
    <ligand>
        <name>substrate</name>
    </ligand>
</feature>
<evidence type="ECO:0000313" key="11">
    <source>
        <dbReference type="EMBL" id="MDO3383560.1"/>
    </source>
</evidence>
<keyword evidence="6 10" id="KW-0560">Oxidoreductase</keyword>
<evidence type="ECO:0000256" key="4">
    <source>
        <dbReference type="ARBA" id="ARBA00022842"/>
    </source>
</evidence>
<keyword evidence="7 10" id="KW-0520">NAD</keyword>
<dbReference type="Proteomes" id="UP001168380">
    <property type="component" value="Unassembled WGS sequence"/>
</dbReference>
<dbReference type="GO" id="GO:0050570">
    <property type="term" value="F:4-hydroxythreonine-4-phosphate dehydrogenase activity"/>
    <property type="evidence" value="ECO:0007669"/>
    <property type="project" value="UniProtKB-EC"/>
</dbReference>
<comment type="caution">
    <text evidence="11">The sequence shown here is derived from an EMBL/GenBank/DDBJ whole genome shotgun (WGS) entry which is preliminary data.</text>
</comment>
<keyword evidence="3 10" id="KW-0862">Zinc</keyword>
<comment type="miscellaneous">
    <text evidence="10">The active site is located at the dimer interface.</text>
</comment>
<dbReference type="PANTHER" id="PTHR30004">
    <property type="entry name" value="4-HYDROXYTHREONINE-4-PHOSPHATE DEHYDROGENASE"/>
    <property type="match status" value="1"/>
</dbReference>
<dbReference type="InterPro" id="IPR005255">
    <property type="entry name" value="PdxA_fam"/>
</dbReference>
<evidence type="ECO:0000256" key="9">
    <source>
        <dbReference type="ARBA" id="ARBA00023285"/>
    </source>
</evidence>
<proteinExistence type="inferred from homology"/>
<dbReference type="SUPFAM" id="SSF53659">
    <property type="entry name" value="Isocitrate/Isopropylmalate dehydrogenase-like"/>
    <property type="match status" value="1"/>
</dbReference>
<feature type="binding site" evidence="10">
    <location>
        <position position="267"/>
    </location>
    <ligand>
        <name>a divalent metal cation</name>
        <dbReference type="ChEBI" id="CHEBI:60240"/>
        <note>ligand shared between dimeric partners</note>
    </ligand>
</feature>
<protein>
    <recommendedName>
        <fullName evidence="10">4-hydroxythreonine-4-phosphate dehydrogenase</fullName>
        <ecNumber evidence="10">1.1.1.262</ecNumber>
    </recommendedName>
    <alternativeName>
        <fullName evidence="10">4-(phosphohydroxy)-L-threonine dehydrogenase</fullName>
    </alternativeName>
</protein>
<keyword evidence="9 10" id="KW-0170">Cobalt</keyword>
<evidence type="ECO:0000256" key="7">
    <source>
        <dbReference type="ARBA" id="ARBA00023027"/>
    </source>
</evidence>
<evidence type="ECO:0000256" key="2">
    <source>
        <dbReference type="ARBA" id="ARBA00022723"/>
    </source>
</evidence>
<evidence type="ECO:0000256" key="10">
    <source>
        <dbReference type="HAMAP-Rule" id="MF_00536"/>
    </source>
</evidence>
<dbReference type="HAMAP" id="MF_00536">
    <property type="entry name" value="PdxA"/>
    <property type="match status" value="1"/>
</dbReference>
<evidence type="ECO:0000256" key="8">
    <source>
        <dbReference type="ARBA" id="ARBA00023096"/>
    </source>
</evidence>
<feature type="binding site" evidence="10">
    <location>
        <position position="284"/>
    </location>
    <ligand>
        <name>substrate</name>
    </ligand>
</feature>
<dbReference type="RefSeq" id="WP_302714404.1">
    <property type="nucleotide sequence ID" value="NZ_JAULRT010000062.1"/>
</dbReference>
<comment type="function">
    <text evidence="10">Catalyzes the NAD(P)-dependent oxidation of 4-(phosphooxy)-L-threonine (HTP) into 2-amino-3-oxo-4-(phosphooxy)butyric acid which spontaneously decarboxylates to form 3-amino-2-oxopropyl phosphate (AHAP).</text>
</comment>
<feature type="binding site" evidence="10">
    <location>
        <position position="137"/>
    </location>
    <ligand>
        <name>substrate</name>
    </ligand>
</feature>
<comment type="cofactor">
    <cofactor evidence="10">
        <name>Zn(2+)</name>
        <dbReference type="ChEBI" id="CHEBI:29105"/>
    </cofactor>
    <cofactor evidence="10">
        <name>Mg(2+)</name>
        <dbReference type="ChEBI" id="CHEBI:18420"/>
    </cofactor>
    <cofactor evidence="10">
        <name>Co(2+)</name>
        <dbReference type="ChEBI" id="CHEBI:48828"/>
    </cofactor>
    <text evidence="10">Binds 1 divalent metal cation per subunit. Can use ions such as Zn(2+), Mg(2+) or Co(2+).</text>
</comment>
<dbReference type="NCBIfam" id="TIGR00557">
    <property type="entry name" value="pdxA"/>
    <property type="match status" value="1"/>
</dbReference>
<dbReference type="EC" id="1.1.1.262" evidence="10"/>
<organism evidence="11 12">
    <name type="scientific">Gilvimarinus algae</name>
    <dbReference type="NCBI Taxonomy" id="3058037"/>
    <lineage>
        <taxon>Bacteria</taxon>
        <taxon>Pseudomonadati</taxon>
        <taxon>Pseudomonadota</taxon>
        <taxon>Gammaproteobacteria</taxon>
        <taxon>Cellvibrionales</taxon>
        <taxon>Cellvibrionaceae</taxon>
        <taxon>Gilvimarinus</taxon>
    </lineage>
</organism>
<comment type="subcellular location">
    <subcellularLocation>
        <location evidence="10">Cytoplasm</location>
    </subcellularLocation>
</comment>
<evidence type="ECO:0000256" key="5">
    <source>
        <dbReference type="ARBA" id="ARBA00022857"/>
    </source>
</evidence>
<dbReference type="PANTHER" id="PTHR30004:SF5">
    <property type="entry name" value="4-HYDROXYTHREONINE-4-PHOSPHATE DEHYDROGENASE"/>
    <property type="match status" value="1"/>
</dbReference>
<evidence type="ECO:0000256" key="1">
    <source>
        <dbReference type="ARBA" id="ARBA00022490"/>
    </source>
</evidence>
<comment type="subunit">
    <text evidence="10">Homodimer.</text>
</comment>
<comment type="catalytic activity">
    <reaction evidence="10">
        <text>4-(phosphooxy)-L-threonine + NAD(+) = 3-amino-2-oxopropyl phosphate + CO2 + NADH</text>
        <dbReference type="Rhea" id="RHEA:32275"/>
        <dbReference type="ChEBI" id="CHEBI:16526"/>
        <dbReference type="ChEBI" id="CHEBI:57279"/>
        <dbReference type="ChEBI" id="CHEBI:57540"/>
        <dbReference type="ChEBI" id="CHEBI:57945"/>
        <dbReference type="ChEBI" id="CHEBI:58452"/>
        <dbReference type="EC" id="1.1.1.262"/>
    </reaction>
</comment>
<keyword evidence="1 10" id="KW-0963">Cytoplasm</keyword>
<dbReference type="Pfam" id="PF04166">
    <property type="entry name" value="PdxA"/>
    <property type="match status" value="1"/>
</dbReference>
<dbReference type="Gene3D" id="3.40.718.10">
    <property type="entry name" value="Isopropylmalate Dehydrogenase"/>
    <property type="match status" value="1"/>
</dbReference>
<sequence>MRKPPLRLAITPGEPAGIGPDLVLGLAARGDASDCVIIADPDLLKERAHALGLTIDVRLISAGQAFDPAPAGSLNLLPVALRAPTEPGKLNPANARYVLDTLDAAIDGCTAGHFDALVTAPVHKGIINDAGITFSGHTEYLAERTHTPLVVMMLATEGLRVALVTTHLPLKDVASAITAERLDSIVRILHSDLVQDFGIAEPRILVCGLNPHAGESGHLGREEIDIIEPTLQALRDEGMKLFGPLPADTLFTPKHLDSADAVLAMYHDQGLPVLKFKGFGQAVNITLGLPIIRTSVDHGTALDLAGTGKADGGSLDTALDYARQMARARQSSRL</sequence>
<accession>A0ABT8TIZ8</accession>